<dbReference type="EMBL" id="BQNB010009277">
    <property type="protein sequence ID" value="GJS61265.1"/>
    <property type="molecule type" value="Genomic_DNA"/>
</dbReference>
<keyword evidence="2" id="KW-1185">Reference proteome</keyword>
<gene>
    <name evidence="1" type="ORF">Tco_0656049</name>
</gene>
<evidence type="ECO:0000313" key="2">
    <source>
        <dbReference type="Proteomes" id="UP001151760"/>
    </source>
</evidence>
<protein>
    <submittedName>
        <fullName evidence="1">Uncharacterized protein</fullName>
    </submittedName>
</protein>
<sequence>MEIKKQDEVYGLDPSMEYDPSNVDFVEWWASKFSNYMTMDWYTKNTLWIYWTRRDDEEVITDNELSNLRDDNLIEENEIAQIFRIDTGIFHFETSLCESLNLTIFIKSMSMCLLKIYLDSRHMRNIMILGYMNETKTFHGWLICHGWIMDLGWNLMMILNIFASRVIHDGDVIYFESYEWYENLEEGTNEDKTIQDKKELIEDKDDEIGYLVDYLAQDDAPFIINKEYEKFEERSYNCWLELLLLLKIEEKVLKKMESVSAQVVTAAKLPVLNLGEFKHWKMRINQYFLMTDYALWEVILNGYSPLPIRTIDGVETSVPPTTTE</sequence>
<accession>A0ABQ4X8B7</accession>
<organism evidence="1 2">
    <name type="scientific">Tanacetum coccineum</name>
    <dbReference type="NCBI Taxonomy" id="301880"/>
    <lineage>
        <taxon>Eukaryota</taxon>
        <taxon>Viridiplantae</taxon>
        <taxon>Streptophyta</taxon>
        <taxon>Embryophyta</taxon>
        <taxon>Tracheophyta</taxon>
        <taxon>Spermatophyta</taxon>
        <taxon>Magnoliopsida</taxon>
        <taxon>eudicotyledons</taxon>
        <taxon>Gunneridae</taxon>
        <taxon>Pentapetalae</taxon>
        <taxon>asterids</taxon>
        <taxon>campanulids</taxon>
        <taxon>Asterales</taxon>
        <taxon>Asteraceae</taxon>
        <taxon>Asteroideae</taxon>
        <taxon>Anthemideae</taxon>
        <taxon>Anthemidinae</taxon>
        <taxon>Tanacetum</taxon>
    </lineage>
</organism>
<dbReference type="Proteomes" id="UP001151760">
    <property type="component" value="Unassembled WGS sequence"/>
</dbReference>
<proteinExistence type="predicted"/>
<name>A0ABQ4X8B7_9ASTR</name>
<evidence type="ECO:0000313" key="1">
    <source>
        <dbReference type="EMBL" id="GJS61265.1"/>
    </source>
</evidence>
<reference evidence="1" key="2">
    <citation type="submission" date="2022-01" db="EMBL/GenBank/DDBJ databases">
        <authorList>
            <person name="Yamashiro T."/>
            <person name="Shiraishi A."/>
            <person name="Satake H."/>
            <person name="Nakayama K."/>
        </authorList>
    </citation>
    <scope>NUCLEOTIDE SEQUENCE</scope>
</reference>
<comment type="caution">
    <text evidence="1">The sequence shown here is derived from an EMBL/GenBank/DDBJ whole genome shotgun (WGS) entry which is preliminary data.</text>
</comment>
<reference evidence="1" key="1">
    <citation type="journal article" date="2022" name="Int. J. Mol. Sci.">
        <title>Draft Genome of Tanacetum Coccineum: Genomic Comparison of Closely Related Tanacetum-Family Plants.</title>
        <authorList>
            <person name="Yamashiro T."/>
            <person name="Shiraishi A."/>
            <person name="Nakayama K."/>
            <person name="Satake H."/>
        </authorList>
    </citation>
    <scope>NUCLEOTIDE SEQUENCE</scope>
</reference>